<dbReference type="NCBIfam" id="TIGR00229">
    <property type="entry name" value="sensory_box"/>
    <property type="match status" value="1"/>
</dbReference>
<dbReference type="InterPro" id="IPR058031">
    <property type="entry name" value="AAA_lid_NorR"/>
</dbReference>
<dbReference type="SUPFAM" id="SSF55785">
    <property type="entry name" value="PYP-like sensor domain (PAS domain)"/>
    <property type="match status" value="1"/>
</dbReference>
<dbReference type="InterPro" id="IPR003593">
    <property type="entry name" value="AAA+_ATPase"/>
</dbReference>
<evidence type="ECO:0000313" key="9">
    <source>
        <dbReference type="Proteomes" id="UP000295063"/>
    </source>
</evidence>
<dbReference type="Pfam" id="PF00158">
    <property type="entry name" value="Sigma54_activat"/>
    <property type="match status" value="1"/>
</dbReference>
<evidence type="ECO:0000256" key="2">
    <source>
        <dbReference type="ARBA" id="ARBA00022840"/>
    </source>
</evidence>
<keyword evidence="3" id="KW-0805">Transcription regulation</keyword>
<dbReference type="InterPro" id="IPR002078">
    <property type="entry name" value="Sigma_54_int"/>
</dbReference>
<dbReference type="SUPFAM" id="SSF46689">
    <property type="entry name" value="Homeodomain-like"/>
    <property type="match status" value="1"/>
</dbReference>
<dbReference type="InterPro" id="IPR009057">
    <property type="entry name" value="Homeodomain-like_sf"/>
</dbReference>
<dbReference type="InterPro" id="IPR013656">
    <property type="entry name" value="PAS_4"/>
</dbReference>
<dbReference type="Gene3D" id="1.10.10.60">
    <property type="entry name" value="Homeodomain-like"/>
    <property type="match status" value="1"/>
</dbReference>
<evidence type="ECO:0000256" key="5">
    <source>
        <dbReference type="ARBA" id="ARBA00023163"/>
    </source>
</evidence>
<dbReference type="GO" id="GO:0006355">
    <property type="term" value="P:regulation of DNA-templated transcription"/>
    <property type="evidence" value="ECO:0007669"/>
    <property type="project" value="InterPro"/>
</dbReference>
<dbReference type="PROSITE" id="PS50112">
    <property type="entry name" value="PAS"/>
    <property type="match status" value="1"/>
</dbReference>
<dbReference type="Gene3D" id="3.40.50.300">
    <property type="entry name" value="P-loop containing nucleotide triphosphate hydrolases"/>
    <property type="match status" value="1"/>
</dbReference>
<evidence type="ECO:0000256" key="3">
    <source>
        <dbReference type="ARBA" id="ARBA00023015"/>
    </source>
</evidence>
<dbReference type="CDD" id="cd00130">
    <property type="entry name" value="PAS"/>
    <property type="match status" value="1"/>
</dbReference>
<feature type="domain" description="Sigma-54 factor interaction" evidence="6">
    <location>
        <begin position="162"/>
        <end position="390"/>
    </location>
</feature>
<dbReference type="InterPro" id="IPR025943">
    <property type="entry name" value="Sigma_54_int_dom_ATP-bd_2"/>
</dbReference>
<organism evidence="8 9">
    <name type="scientific">Anaerospora hongkongensis</name>
    <dbReference type="NCBI Taxonomy" id="244830"/>
    <lineage>
        <taxon>Bacteria</taxon>
        <taxon>Bacillati</taxon>
        <taxon>Bacillota</taxon>
        <taxon>Negativicutes</taxon>
        <taxon>Selenomonadales</taxon>
        <taxon>Sporomusaceae</taxon>
        <taxon>Anaerospora</taxon>
    </lineage>
</organism>
<accession>A0A4R1PKE5</accession>
<dbReference type="InterPro" id="IPR025662">
    <property type="entry name" value="Sigma_54_int_dom_ATP-bd_1"/>
</dbReference>
<dbReference type="SUPFAM" id="SSF52540">
    <property type="entry name" value="P-loop containing nucleoside triphosphate hydrolases"/>
    <property type="match status" value="1"/>
</dbReference>
<reference evidence="8 9" key="1">
    <citation type="submission" date="2019-03" db="EMBL/GenBank/DDBJ databases">
        <title>Genomic Encyclopedia of Type Strains, Phase IV (KMG-IV): sequencing the most valuable type-strain genomes for metagenomic binning, comparative biology and taxonomic classification.</title>
        <authorList>
            <person name="Goeker M."/>
        </authorList>
    </citation>
    <scope>NUCLEOTIDE SEQUENCE [LARGE SCALE GENOMIC DNA]</scope>
    <source>
        <strain evidence="8 9">DSM 15969</strain>
    </source>
</reference>
<dbReference type="Gene3D" id="1.10.8.60">
    <property type="match status" value="1"/>
</dbReference>
<sequence>MVNQLAGYDCCLDLVLNQVDQGVHIVDCEGMTIFYNQTAAEVEGLQPADVIGKHVLQVYPSLTLETSSLMEVLASGKPIMNQQQTIVSRNGRIITIHYSTIPLYRDGKLVGACDMSRDITRIKELSEQVMDLQVELLGTKGASREKAKPREVKLAKYTFNDIIGSHDSIVKLKVMGQRVAGTSSPILVIGETGAGKELVVQSIHNASTRKNGPFIAQNCAAFPATLLESILFGTVKGSFTGAENRPGLFELADGGTLFLDEINSMPMELQSKLLRVLQDGSLRRVGDTHVREVNTRIITCTNVDPEEAVRNKELRIDLYYRLNVVSLRVSPLRERRSDIPCLADHFIRIYNAKLGCQVEGITEEVGAIFDRYAWPGNVRELQHAIEHSMNIVSGSLISADHLPEHLRQFAIETDNQIYSSEDGKSLPAILKHVERTTLIQALEQFGGNISRAALYLGIPRQTIQYKLKIHGLLDRTRTSYSVMGGSGQIEKT</sequence>
<keyword evidence="2" id="KW-0067">ATP-binding</keyword>
<keyword evidence="9" id="KW-1185">Reference proteome</keyword>
<evidence type="ECO:0000256" key="1">
    <source>
        <dbReference type="ARBA" id="ARBA00022741"/>
    </source>
</evidence>
<evidence type="ECO:0000259" key="6">
    <source>
        <dbReference type="PROSITE" id="PS50045"/>
    </source>
</evidence>
<dbReference type="Proteomes" id="UP000295063">
    <property type="component" value="Unassembled WGS sequence"/>
</dbReference>
<dbReference type="EMBL" id="SLUI01000028">
    <property type="protein sequence ID" value="TCL31595.1"/>
    <property type="molecule type" value="Genomic_DNA"/>
</dbReference>
<dbReference type="OrthoDB" id="9803970at2"/>
<keyword evidence="4" id="KW-0238">DNA-binding</keyword>
<dbReference type="PROSITE" id="PS00676">
    <property type="entry name" value="SIGMA54_INTERACT_2"/>
    <property type="match status" value="1"/>
</dbReference>
<dbReference type="FunFam" id="3.40.50.300:FF:000006">
    <property type="entry name" value="DNA-binding transcriptional regulator NtrC"/>
    <property type="match status" value="1"/>
</dbReference>
<dbReference type="PROSITE" id="PS00675">
    <property type="entry name" value="SIGMA54_INTERACT_1"/>
    <property type="match status" value="1"/>
</dbReference>
<dbReference type="AlphaFoldDB" id="A0A4R1PKE5"/>
<dbReference type="Pfam" id="PF25601">
    <property type="entry name" value="AAA_lid_14"/>
    <property type="match status" value="1"/>
</dbReference>
<dbReference type="InterPro" id="IPR027417">
    <property type="entry name" value="P-loop_NTPase"/>
</dbReference>
<dbReference type="InterPro" id="IPR002197">
    <property type="entry name" value="HTH_Fis"/>
</dbReference>
<feature type="domain" description="PAS" evidence="7">
    <location>
        <begin position="15"/>
        <end position="56"/>
    </location>
</feature>
<dbReference type="PANTHER" id="PTHR32071">
    <property type="entry name" value="TRANSCRIPTIONAL REGULATORY PROTEIN"/>
    <property type="match status" value="1"/>
</dbReference>
<gene>
    <name evidence="8" type="ORF">EV210_12815</name>
</gene>
<dbReference type="Pfam" id="PF08448">
    <property type="entry name" value="PAS_4"/>
    <property type="match status" value="1"/>
</dbReference>
<dbReference type="InterPro" id="IPR025944">
    <property type="entry name" value="Sigma_54_int_dom_CS"/>
</dbReference>
<dbReference type="PANTHER" id="PTHR32071:SF74">
    <property type="entry name" value="TRANSCRIPTIONAL ACTIVATOR ROCR"/>
    <property type="match status" value="1"/>
</dbReference>
<keyword evidence="5" id="KW-0804">Transcription</keyword>
<dbReference type="GO" id="GO:0043565">
    <property type="term" value="F:sequence-specific DNA binding"/>
    <property type="evidence" value="ECO:0007669"/>
    <property type="project" value="InterPro"/>
</dbReference>
<protein>
    <submittedName>
        <fullName evidence="8">Arginine utilization regulatory protein</fullName>
    </submittedName>
</protein>
<evidence type="ECO:0000313" key="8">
    <source>
        <dbReference type="EMBL" id="TCL31595.1"/>
    </source>
</evidence>
<dbReference type="PRINTS" id="PR01590">
    <property type="entry name" value="HTHFIS"/>
</dbReference>
<dbReference type="PROSITE" id="PS00688">
    <property type="entry name" value="SIGMA54_INTERACT_3"/>
    <property type="match status" value="1"/>
</dbReference>
<dbReference type="InterPro" id="IPR035965">
    <property type="entry name" value="PAS-like_dom_sf"/>
</dbReference>
<comment type="caution">
    <text evidence="8">The sequence shown here is derived from an EMBL/GenBank/DDBJ whole genome shotgun (WGS) entry which is preliminary data.</text>
</comment>
<dbReference type="SMART" id="SM00382">
    <property type="entry name" value="AAA"/>
    <property type="match status" value="1"/>
</dbReference>
<dbReference type="InterPro" id="IPR000014">
    <property type="entry name" value="PAS"/>
</dbReference>
<dbReference type="Gene3D" id="3.30.450.20">
    <property type="entry name" value="PAS domain"/>
    <property type="match status" value="1"/>
</dbReference>
<dbReference type="Pfam" id="PF02954">
    <property type="entry name" value="HTH_8"/>
    <property type="match status" value="1"/>
</dbReference>
<proteinExistence type="predicted"/>
<evidence type="ECO:0000259" key="7">
    <source>
        <dbReference type="PROSITE" id="PS50112"/>
    </source>
</evidence>
<name>A0A4R1PKE5_9FIRM</name>
<keyword evidence="1" id="KW-0547">Nucleotide-binding</keyword>
<dbReference type="CDD" id="cd00009">
    <property type="entry name" value="AAA"/>
    <property type="match status" value="1"/>
</dbReference>
<dbReference type="GO" id="GO:0005524">
    <property type="term" value="F:ATP binding"/>
    <property type="evidence" value="ECO:0007669"/>
    <property type="project" value="UniProtKB-KW"/>
</dbReference>
<dbReference type="PROSITE" id="PS50045">
    <property type="entry name" value="SIGMA54_INTERACT_4"/>
    <property type="match status" value="1"/>
</dbReference>
<evidence type="ECO:0000256" key="4">
    <source>
        <dbReference type="ARBA" id="ARBA00023125"/>
    </source>
</evidence>